<comment type="caution">
    <text evidence="2">The sequence shown here is derived from an EMBL/GenBank/DDBJ whole genome shotgun (WGS) entry which is preliminary data.</text>
</comment>
<dbReference type="Proteomes" id="UP000265520">
    <property type="component" value="Unassembled WGS sequence"/>
</dbReference>
<evidence type="ECO:0000313" key="3">
    <source>
        <dbReference type="Proteomes" id="UP000265520"/>
    </source>
</evidence>
<proteinExistence type="predicted"/>
<evidence type="ECO:0000256" key="1">
    <source>
        <dbReference type="SAM" id="MobiDB-lite"/>
    </source>
</evidence>
<feature type="compositionally biased region" description="Basic and acidic residues" evidence="1">
    <location>
        <begin position="1"/>
        <end position="10"/>
    </location>
</feature>
<accession>A0A392WHB6</accession>
<dbReference type="AlphaFoldDB" id="A0A392WHB6"/>
<reference evidence="2 3" key="1">
    <citation type="journal article" date="2018" name="Front. Plant Sci.">
        <title>Red Clover (Trifolium pratense) and Zigzag Clover (T. medium) - A Picture of Genomic Similarities and Differences.</title>
        <authorList>
            <person name="Dluhosova J."/>
            <person name="Istvanek J."/>
            <person name="Nedelnik J."/>
            <person name="Repkova J."/>
        </authorList>
    </citation>
    <scope>NUCLEOTIDE SEQUENCE [LARGE SCALE GENOMIC DNA]</scope>
    <source>
        <strain evidence="3">cv. 10/8</strain>
        <tissue evidence="2">Leaf</tissue>
    </source>
</reference>
<feature type="non-terminal residue" evidence="2">
    <location>
        <position position="26"/>
    </location>
</feature>
<protein>
    <submittedName>
        <fullName evidence="2">Uncharacterized protein</fullName>
    </submittedName>
</protein>
<feature type="region of interest" description="Disordered" evidence="1">
    <location>
        <begin position="1"/>
        <end position="26"/>
    </location>
</feature>
<organism evidence="2 3">
    <name type="scientific">Trifolium medium</name>
    <dbReference type="NCBI Taxonomy" id="97028"/>
    <lineage>
        <taxon>Eukaryota</taxon>
        <taxon>Viridiplantae</taxon>
        <taxon>Streptophyta</taxon>
        <taxon>Embryophyta</taxon>
        <taxon>Tracheophyta</taxon>
        <taxon>Spermatophyta</taxon>
        <taxon>Magnoliopsida</taxon>
        <taxon>eudicotyledons</taxon>
        <taxon>Gunneridae</taxon>
        <taxon>Pentapetalae</taxon>
        <taxon>rosids</taxon>
        <taxon>fabids</taxon>
        <taxon>Fabales</taxon>
        <taxon>Fabaceae</taxon>
        <taxon>Papilionoideae</taxon>
        <taxon>50 kb inversion clade</taxon>
        <taxon>NPAAA clade</taxon>
        <taxon>Hologalegina</taxon>
        <taxon>IRL clade</taxon>
        <taxon>Trifolieae</taxon>
        <taxon>Trifolium</taxon>
    </lineage>
</organism>
<sequence>MLVDSSDKIHGKPGFLLEPEAELPVQ</sequence>
<name>A0A392WHB6_9FABA</name>
<evidence type="ECO:0000313" key="2">
    <source>
        <dbReference type="EMBL" id="MCI97911.1"/>
    </source>
</evidence>
<dbReference type="EMBL" id="LXQA011458080">
    <property type="protein sequence ID" value="MCI97911.1"/>
    <property type="molecule type" value="Genomic_DNA"/>
</dbReference>
<keyword evidence="3" id="KW-1185">Reference proteome</keyword>